<sequence>MQYSWLPQERRQIIIREKPPVIISQKRFSRIQSNATQATKLEQQLRNEQRSQYEEQLRLGGEELLRQFGGRKLCITEEEECVRELSQQQKHKEEAARQSLEDSKASREEEQRRQRERIAKAQQLLEQLRPGPRELQCARLQSEVLGSINAQREVQMEFAKAKQLANERDKCIFQEQVINGIKEAQKNRSERCQQLGEHKRELLKAIAEREKERKLAKADEMATARQERERNQQQLKEHLTKMKETQTAKRHQRREEALASLAMSEQVQQRLQMLDEVEDTQCEVHNQAKGHLEQLKRDHARNRIQQRLRRNDQLAQNLAPRLHYSAGQDHARYERQLEEMRKARSAEQAKRQQQRQEAKTQRLNIQKQEKELVKASKQQAAQERQQAIELRLKNDLIQVQFKREQHQEHLRRMHELRQQLDKQVQQRHEEETRPGRNYNREAQLECLREDVFFFDYARQLMDEAQAKGHPLKPFIRAVGQYKNDNRIGAGIRIPPHLVTRLTMGRRTEGDSQAEKQPSETDDKEKTMSQEEAEHKKKITENLKKIEDFILAEAKLKEKK</sequence>
<evidence type="ECO:0000313" key="3">
    <source>
        <dbReference type="Proteomes" id="UP000007798"/>
    </source>
</evidence>
<dbReference type="SMR" id="B4MLI5"/>
<dbReference type="Proteomes" id="UP000007798">
    <property type="component" value="Unassembled WGS sequence"/>
</dbReference>
<accession>B4MLI5</accession>
<dbReference type="OrthoDB" id="331765at2759"/>
<protein>
    <recommendedName>
        <fullName evidence="4">Trichohyalin-plectin-homology domain-containing protein</fullName>
    </recommendedName>
</protein>
<feature type="region of interest" description="Disordered" evidence="1">
    <location>
        <begin position="339"/>
        <end position="364"/>
    </location>
</feature>
<evidence type="ECO:0000256" key="1">
    <source>
        <dbReference type="SAM" id="MobiDB-lite"/>
    </source>
</evidence>
<gene>
    <name evidence="2" type="primary">Dwil\GK16964</name>
    <name evidence="2" type="ORF">Dwil_GK16964</name>
</gene>
<dbReference type="OMA" id="CWLPQER"/>
<dbReference type="STRING" id="7260.B4MLI5"/>
<feature type="region of interest" description="Disordered" evidence="1">
    <location>
        <begin position="86"/>
        <end position="116"/>
    </location>
</feature>
<dbReference type="FunCoup" id="B4MLI5">
    <property type="interactions" value="14"/>
</dbReference>
<dbReference type="HOGENOM" id="CLU_483380_0_0_1"/>
<feature type="compositionally biased region" description="Basic and acidic residues" evidence="1">
    <location>
        <begin position="339"/>
        <end position="360"/>
    </location>
</feature>
<organism evidence="2 3">
    <name type="scientific">Drosophila willistoni</name>
    <name type="common">Fruit fly</name>
    <dbReference type="NCBI Taxonomy" id="7260"/>
    <lineage>
        <taxon>Eukaryota</taxon>
        <taxon>Metazoa</taxon>
        <taxon>Ecdysozoa</taxon>
        <taxon>Arthropoda</taxon>
        <taxon>Hexapoda</taxon>
        <taxon>Insecta</taxon>
        <taxon>Pterygota</taxon>
        <taxon>Neoptera</taxon>
        <taxon>Endopterygota</taxon>
        <taxon>Diptera</taxon>
        <taxon>Brachycera</taxon>
        <taxon>Muscomorpha</taxon>
        <taxon>Ephydroidea</taxon>
        <taxon>Drosophilidae</taxon>
        <taxon>Drosophila</taxon>
        <taxon>Sophophora</taxon>
    </lineage>
</organism>
<reference evidence="2 3" key="1">
    <citation type="journal article" date="2007" name="Nature">
        <title>Evolution of genes and genomes on the Drosophila phylogeny.</title>
        <authorList>
            <consortium name="Drosophila 12 Genomes Consortium"/>
            <person name="Clark A.G."/>
            <person name="Eisen M.B."/>
            <person name="Smith D.R."/>
            <person name="Bergman C.M."/>
            <person name="Oliver B."/>
            <person name="Markow T.A."/>
            <person name="Kaufman T.C."/>
            <person name="Kellis M."/>
            <person name="Gelbart W."/>
            <person name="Iyer V.N."/>
            <person name="Pollard D.A."/>
            <person name="Sackton T.B."/>
            <person name="Larracuente A.M."/>
            <person name="Singh N.D."/>
            <person name="Abad J.P."/>
            <person name="Abt D.N."/>
            <person name="Adryan B."/>
            <person name="Aguade M."/>
            <person name="Akashi H."/>
            <person name="Anderson W.W."/>
            <person name="Aquadro C.F."/>
            <person name="Ardell D.H."/>
            <person name="Arguello R."/>
            <person name="Artieri C.G."/>
            <person name="Barbash D.A."/>
            <person name="Barker D."/>
            <person name="Barsanti P."/>
            <person name="Batterham P."/>
            <person name="Batzoglou S."/>
            <person name="Begun D."/>
            <person name="Bhutkar A."/>
            <person name="Blanco E."/>
            <person name="Bosak S.A."/>
            <person name="Bradley R.K."/>
            <person name="Brand A.D."/>
            <person name="Brent M.R."/>
            <person name="Brooks A.N."/>
            <person name="Brown R.H."/>
            <person name="Butlin R.K."/>
            <person name="Caggese C."/>
            <person name="Calvi B.R."/>
            <person name="Bernardo de Carvalho A."/>
            <person name="Caspi A."/>
            <person name="Castrezana S."/>
            <person name="Celniker S.E."/>
            <person name="Chang J.L."/>
            <person name="Chapple C."/>
            <person name="Chatterji S."/>
            <person name="Chinwalla A."/>
            <person name="Civetta A."/>
            <person name="Clifton S.W."/>
            <person name="Comeron J.M."/>
            <person name="Costello J.C."/>
            <person name="Coyne J.A."/>
            <person name="Daub J."/>
            <person name="David R.G."/>
            <person name="Delcher A.L."/>
            <person name="Delehaunty K."/>
            <person name="Do C.B."/>
            <person name="Ebling H."/>
            <person name="Edwards K."/>
            <person name="Eickbush T."/>
            <person name="Evans J.D."/>
            <person name="Filipski A."/>
            <person name="Findeiss S."/>
            <person name="Freyhult E."/>
            <person name="Fulton L."/>
            <person name="Fulton R."/>
            <person name="Garcia A.C."/>
            <person name="Gardiner A."/>
            <person name="Garfield D.A."/>
            <person name="Garvin B.E."/>
            <person name="Gibson G."/>
            <person name="Gilbert D."/>
            <person name="Gnerre S."/>
            <person name="Godfrey J."/>
            <person name="Good R."/>
            <person name="Gotea V."/>
            <person name="Gravely B."/>
            <person name="Greenberg A.J."/>
            <person name="Griffiths-Jones S."/>
            <person name="Gross S."/>
            <person name="Guigo R."/>
            <person name="Gustafson E.A."/>
            <person name="Haerty W."/>
            <person name="Hahn M.W."/>
            <person name="Halligan D.L."/>
            <person name="Halpern A.L."/>
            <person name="Halter G.M."/>
            <person name="Han M.V."/>
            <person name="Heger A."/>
            <person name="Hillier L."/>
            <person name="Hinrichs A.S."/>
            <person name="Holmes I."/>
            <person name="Hoskins R.A."/>
            <person name="Hubisz M.J."/>
            <person name="Hultmark D."/>
            <person name="Huntley M.A."/>
            <person name="Jaffe D.B."/>
            <person name="Jagadeeshan S."/>
            <person name="Jeck W.R."/>
            <person name="Johnson J."/>
            <person name="Jones C.D."/>
            <person name="Jordan W.C."/>
            <person name="Karpen G.H."/>
            <person name="Kataoka E."/>
            <person name="Keightley P.D."/>
            <person name="Kheradpour P."/>
            <person name="Kirkness E.F."/>
            <person name="Koerich L.B."/>
            <person name="Kristiansen K."/>
            <person name="Kudrna D."/>
            <person name="Kulathinal R.J."/>
            <person name="Kumar S."/>
            <person name="Kwok R."/>
            <person name="Lander E."/>
            <person name="Langley C.H."/>
            <person name="Lapoint R."/>
            <person name="Lazzaro B.P."/>
            <person name="Lee S.J."/>
            <person name="Levesque L."/>
            <person name="Li R."/>
            <person name="Lin C.F."/>
            <person name="Lin M.F."/>
            <person name="Lindblad-Toh K."/>
            <person name="Llopart A."/>
            <person name="Long M."/>
            <person name="Low L."/>
            <person name="Lozovsky E."/>
            <person name="Lu J."/>
            <person name="Luo M."/>
            <person name="Machado C.A."/>
            <person name="Makalowski W."/>
            <person name="Marzo M."/>
            <person name="Matsuda M."/>
            <person name="Matzkin L."/>
            <person name="McAllister B."/>
            <person name="McBride C.S."/>
            <person name="McKernan B."/>
            <person name="McKernan K."/>
            <person name="Mendez-Lago M."/>
            <person name="Minx P."/>
            <person name="Mollenhauer M.U."/>
            <person name="Montooth K."/>
            <person name="Mount S.M."/>
            <person name="Mu X."/>
            <person name="Myers E."/>
            <person name="Negre B."/>
            <person name="Newfeld S."/>
            <person name="Nielsen R."/>
            <person name="Noor M.A."/>
            <person name="O'Grady P."/>
            <person name="Pachter L."/>
            <person name="Papaceit M."/>
            <person name="Parisi M.J."/>
            <person name="Parisi M."/>
            <person name="Parts L."/>
            <person name="Pedersen J.S."/>
            <person name="Pesole G."/>
            <person name="Phillippy A.M."/>
            <person name="Ponting C.P."/>
            <person name="Pop M."/>
            <person name="Porcelli D."/>
            <person name="Powell J.R."/>
            <person name="Prohaska S."/>
            <person name="Pruitt K."/>
            <person name="Puig M."/>
            <person name="Quesneville H."/>
            <person name="Ram K.R."/>
            <person name="Rand D."/>
            <person name="Rasmussen M.D."/>
            <person name="Reed L.K."/>
            <person name="Reenan R."/>
            <person name="Reily A."/>
            <person name="Remington K.A."/>
            <person name="Rieger T.T."/>
            <person name="Ritchie M.G."/>
            <person name="Robin C."/>
            <person name="Rogers Y.H."/>
            <person name="Rohde C."/>
            <person name="Rozas J."/>
            <person name="Rubenfield M.J."/>
            <person name="Ruiz A."/>
            <person name="Russo S."/>
            <person name="Salzberg S.L."/>
            <person name="Sanchez-Gracia A."/>
            <person name="Saranga D.J."/>
            <person name="Sato H."/>
            <person name="Schaeffer S.W."/>
            <person name="Schatz M.C."/>
            <person name="Schlenke T."/>
            <person name="Schwartz R."/>
            <person name="Segarra C."/>
            <person name="Singh R.S."/>
            <person name="Sirot L."/>
            <person name="Sirota M."/>
            <person name="Sisneros N.B."/>
            <person name="Smith C.D."/>
            <person name="Smith T.F."/>
            <person name="Spieth J."/>
            <person name="Stage D.E."/>
            <person name="Stark A."/>
            <person name="Stephan W."/>
            <person name="Strausberg R.L."/>
            <person name="Strempel S."/>
            <person name="Sturgill D."/>
            <person name="Sutton G."/>
            <person name="Sutton G.G."/>
            <person name="Tao W."/>
            <person name="Teichmann S."/>
            <person name="Tobari Y.N."/>
            <person name="Tomimura Y."/>
            <person name="Tsolas J.M."/>
            <person name="Valente V.L."/>
            <person name="Venter E."/>
            <person name="Venter J.C."/>
            <person name="Vicario S."/>
            <person name="Vieira F.G."/>
            <person name="Vilella A.J."/>
            <person name="Villasante A."/>
            <person name="Walenz B."/>
            <person name="Wang J."/>
            <person name="Wasserman M."/>
            <person name="Watts T."/>
            <person name="Wilson D."/>
            <person name="Wilson R.K."/>
            <person name="Wing R.A."/>
            <person name="Wolfner M.F."/>
            <person name="Wong A."/>
            <person name="Wong G.K."/>
            <person name="Wu C.I."/>
            <person name="Wu G."/>
            <person name="Yamamoto D."/>
            <person name="Yang H.P."/>
            <person name="Yang S.P."/>
            <person name="Yorke J.A."/>
            <person name="Yoshida K."/>
            <person name="Zdobnov E."/>
            <person name="Zhang P."/>
            <person name="Zhang Y."/>
            <person name="Zimin A.V."/>
            <person name="Baldwin J."/>
            <person name="Abdouelleil A."/>
            <person name="Abdulkadir J."/>
            <person name="Abebe A."/>
            <person name="Abera B."/>
            <person name="Abreu J."/>
            <person name="Acer S.C."/>
            <person name="Aftuck L."/>
            <person name="Alexander A."/>
            <person name="An P."/>
            <person name="Anderson E."/>
            <person name="Anderson S."/>
            <person name="Arachi H."/>
            <person name="Azer M."/>
            <person name="Bachantsang P."/>
            <person name="Barry A."/>
            <person name="Bayul T."/>
            <person name="Berlin A."/>
            <person name="Bessette D."/>
            <person name="Bloom T."/>
            <person name="Blye J."/>
            <person name="Boguslavskiy L."/>
            <person name="Bonnet C."/>
            <person name="Boukhgalter B."/>
            <person name="Bourzgui I."/>
            <person name="Brown A."/>
            <person name="Cahill P."/>
            <person name="Channer S."/>
            <person name="Cheshatsang Y."/>
            <person name="Chuda L."/>
            <person name="Citroen M."/>
            <person name="Collymore A."/>
            <person name="Cooke P."/>
            <person name="Costello M."/>
            <person name="D'Aco K."/>
            <person name="Daza R."/>
            <person name="De Haan G."/>
            <person name="DeGray S."/>
            <person name="DeMaso C."/>
            <person name="Dhargay N."/>
            <person name="Dooley K."/>
            <person name="Dooley E."/>
            <person name="Doricent M."/>
            <person name="Dorje P."/>
            <person name="Dorjee K."/>
            <person name="Dupes A."/>
            <person name="Elong R."/>
            <person name="Falk J."/>
            <person name="Farina A."/>
            <person name="Faro S."/>
            <person name="Ferguson D."/>
            <person name="Fisher S."/>
            <person name="Foley C.D."/>
            <person name="Franke A."/>
            <person name="Friedrich D."/>
            <person name="Gadbois L."/>
            <person name="Gearin G."/>
            <person name="Gearin C.R."/>
            <person name="Giannoukos G."/>
            <person name="Goode T."/>
            <person name="Graham J."/>
            <person name="Grandbois E."/>
            <person name="Grewal S."/>
            <person name="Gyaltsen K."/>
            <person name="Hafez N."/>
            <person name="Hagos B."/>
            <person name="Hall J."/>
            <person name="Henson C."/>
            <person name="Hollinger A."/>
            <person name="Honan T."/>
            <person name="Huard M.D."/>
            <person name="Hughes L."/>
            <person name="Hurhula B."/>
            <person name="Husby M.E."/>
            <person name="Kamat A."/>
            <person name="Kanga B."/>
            <person name="Kashin S."/>
            <person name="Khazanovich D."/>
            <person name="Kisner P."/>
            <person name="Lance K."/>
            <person name="Lara M."/>
            <person name="Lee W."/>
            <person name="Lennon N."/>
            <person name="Letendre F."/>
            <person name="LeVine R."/>
            <person name="Lipovsky A."/>
            <person name="Liu X."/>
            <person name="Liu J."/>
            <person name="Liu S."/>
            <person name="Lokyitsang T."/>
            <person name="Lokyitsang Y."/>
            <person name="Lubonja R."/>
            <person name="Lui A."/>
            <person name="MacDonald P."/>
            <person name="Magnisalis V."/>
            <person name="Maru K."/>
            <person name="Matthews C."/>
            <person name="McCusker W."/>
            <person name="McDonough S."/>
            <person name="Mehta T."/>
            <person name="Meldrim J."/>
            <person name="Meneus L."/>
            <person name="Mihai O."/>
            <person name="Mihalev A."/>
            <person name="Mihova T."/>
            <person name="Mittelman R."/>
            <person name="Mlenga V."/>
            <person name="Montmayeur A."/>
            <person name="Mulrain L."/>
            <person name="Navidi A."/>
            <person name="Naylor J."/>
            <person name="Negash T."/>
            <person name="Nguyen T."/>
            <person name="Nguyen N."/>
            <person name="Nicol R."/>
            <person name="Norbu C."/>
            <person name="Norbu N."/>
            <person name="Novod N."/>
            <person name="O'Neill B."/>
            <person name="Osman S."/>
            <person name="Markiewicz E."/>
            <person name="Oyono O.L."/>
            <person name="Patti C."/>
            <person name="Phunkhang P."/>
            <person name="Pierre F."/>
            <person name="Priest M."/>
            <person name="Raghuraman S."/>
            <person name="Rege F."/>
            <person name="Reyes R."/>
            <person name="Rise C."/>
            <person name="Rogov P."/>
            <person name="Ross K."/>
            <person name="Ryan E."/>
            <person name="Settipalli S."/>
            <person name="Shea T."/>
            <person name="Sherpa N."/>
            <person name="Shi L."/>
            <person name="Shih D."/>
            <person name="Sparrow T."/>
            <person name="Spaulding J."/>
            <person name="Stalker J."/>
            <person name="Stange-Thomann N."/>
            <person name="Stavropoulos S."/>
            <person name="Stone C."/>
            <person name="Strader C."/>
            <person name="Tesfaye S."/>
            <person name="Thomson T."/>
            <person name="Thoulutsang Y."/>
            <person name="Thoulutsang D."/>
            <person name="Topham K."/>
            <person name="Topping I."/>
            <person name="Tsamla T."/>
            <person name="Vassiliev H."/>
            <person name="Vo A."/>
            <person name="Wangchuk T."/>
            <person name="Wangdi T."/>
            <person name="Weiand M."/>
            <person name="Wilkinson J."/>
            <person name="Wilson A."/>
            <person name="Yadav S."/>
            <person name="Young G."/>
            <person name="Yu Q."/>
            <person name="Zembek L."/>
            <person name="Zhong D."/>
            <person name="Zimmer A."/>
            <person name="Zwirko Z."/>
            <person name="Jaffe D.B."/>
            <person name="Alvarez P."/>
            <person name="Brockman W."/>
            <person name="Butler J."/>
            <person name="Chin C."/>
            <person name="Gnerre S."/>
            <person name="Grabherr M."/>
            <person name="Kleber M."/>
            <person name="Mauceli E."/>
            <person name="MacCallum I."/>
        </authorList>
    </citation>
    <scope>NUCLEOTIDE SEQUENCE [LARGE SCALE GENOMIC DNA]</scope>
    <source>
        <strain evidence="3">Tucson 14030-0811.24</strain>
    </source>
</reference>
<proteinExistence type="predicted"/>
<dbReference type="EMBL" id="CH963847">
    <property type="protein sequence ID" value="EDW72841.1"/>
    <property type="molecule type" value="Genomic_DNA"/>
</dbReference>
<feature type="region of interest" description="Disordered" evidence="1">
    <location>
        <begin position="505"/>
        <end position="537"/>
    </location>
</feature>
<dbReference type="PhylomeDB" id="B4MLI5"/>
<keyword evidence="3" id="KW-1185">Reference proteome</keyword>
<feature type="region of interest" description="Disordered" evidence="1">
    <location>
        <begin position="214"/>
        <end position="234"/>
    </location>
</feature>
<evidence type="ECO:0000313" key="2">
    <source>
        <dbReference type="EMBL" id="EDW72841.1"/>
    </source>
</evidence>
<evidence type="ECO:0008006" key="4">
    <source>
        <dbReference type="Google" id="ProtNLM"/>
    </source>
</evidence>
<dbReference type="InParanoid" id="B4MLI5"/>
<feature type="compositionally biased region" description="Basic and acidic residues" evidence="1">
    <location>
        <begin position="90"/>
        <end position="116"/>
    </location>
</feature>
<dbReference type="PANTHER" id="PTHR39944">
    <property type="match status" value="1"/>
</dbReference>
<dbReference type="KEGG" id="dwi:6638594"/>
<dbReference type="PANTHER" id="PTHR39944:SF1">
    <property type="entry name" value="CALDESMON-RELATED PROTEIN-RELATED"/>
    <property type="match status" value="1"/>
</dbReference>
<name>B4MLI5_DROWI</name>
<dbReference type="eggNOG" id="ENOG502T91K">
    <property type="taxonomic scope" value="Eukaryota"/>
</dbReference>
<dbReference type="AlphaFoldDB" id="B4MLI5"/>